<feature type="domain" description="C2H2-type" evidence="13">
    <location>
        <begin position="207"/>
        <end position="236"/>
    </location>
</feature>
<evidence type="ECO:0000313" key="14">
    <source>
        <dbReference type="EnsemblMetazoa" id="LLOJ001179-PA"/>
    </source>
</evidence>
<keyword evidence="15" id="KW-1185">Reference proteome</keyword>
<dbReference type="Pfam" id="PF00096">
    <property type="entry name" value="zf-C2H2"/>
    <property type="match status" value="7"/>
</dbReference>
<dbReference type="PANTHER" id="PTHR16515">
    <property type="entry name" value="PR DOMAIN ZINC FINGER PROTEIN"/>
    <property type="match status" value="1"/>
</dbReference>
<protein>
    <recommendedName>
        <fullName evidence="13">C2H2-type domain-containing protein</fullName>
    </recommendedName>
</protein>
<dbReference type="VEuPathDB" id="VectorBase:LLOJ001179"/>
<dbReference type="InterPro" id="IPR036236">
    <property type="entry name" value="Znf_C2H2_sf"/>
</dbReference>
<feature type="domain" description="C2H2-type" evidence="13">
    <location>
        <begin position="666"/>
        <end position="694"/>
    </location>
</feature>
<feature type="compositionally biased region" description="Basic and acidic residues" evidence="11">
    <location>
        <begin position="422"/>
        <end position="457"/>
    </location>
</feature>
<evidence type="ECO:0000256" key="12">
    <source>
        <dbReference type="SAM" id="SignalP"/>
    </source>
</evidence>
<dbReference type="FunFam" id="3.30.160.60:FF:000126">
    <property type="entry name" value="Mds1 and evi1 complex locus protein"/>
    <property type="match status" value="1"/>
</dbReference>
<feature type="compositionally biased region" description="Low complexity" evidence="11">
    <location>
        <begin position="519"/>
        <end position="529"/>
    </location>
</feature>
<evidence type="ECO:0000256" key="9">
    <source>
        <dbReference type="ARBA" id="ARBA00023242"/>
    </source>
</evidence>
<dbReference type="EMBL" id="AJWK01004344">
    <property type="status" value="NOT_ANNOTATED_CDS"/>
    <property type="molecule type" value="Genomic_DNA"/>
</dbReference>
<dbReference type="FunFam" id="3.30.160.60:FF:000159">
    <property type="entry name" value="Mds1 and evi1 complex locus protein"/>
    <property type="match status" value="1"/>
</dbReference>
<dbReference type="SMART" id="SM00355">
    <property type="entry name" value="ZnF_C2H2"/>
    <property type="match status" value="9"/>
</dbReference>
<feature type="domain" description="C2H2-type" evidence="13">
    <location>
        <begin position="638"/>
        <end position="665"/>
    </location>
</feature>
<dbReference type="InterPro" id="IPR050331">
    <property type="entry name" value="Zinc_finger"/>
</dbReference>
<feature type="domain" description="C2H2-type" evidence="13">
    <location>
        <begin position="121"/>
        <end position="149"/>
    </location>
</feature>
<feature type="domain" description="C2H2-type" evidence="13">
    <location>
        <begin position="92"/>
        <end position="120"/>
    </location>
</feature>
<keyword evidence="2" id="KW-0479">Metal-binding</keyword>
<dbReference type="EMBL" id="AJWK01004342">
    <property type="status" value="NOT_ANNOTATED_CDS"/>
    <property type="molecule type" value="Genomic_DNA"/>
</dbReference>
<feature type="domain" description="C2H2-type" evidence="13">
    <location>
        <begin position="695"/>
        <end position="722"/>
    </location>
</feature>
<feature type="compositionally biased region" description="Polar residues" evidence="11">
    <location>
        <begin position="480"/>
        <end position="489"/>
    </location>
</feature>
<evidence type="ECO:0000256" key="4">
    <source>
        <dbReference type="ARBA" id="ARBA00022771"/>
    </source>
</evidence>
<dbReference type="InterPro" id="IPR013087">
    <property type="entry name" value="Znf_C2H2_type"/>
</dbReference>
<dbReference type="FunFam" id="3.30.160.60:FF:000929">
    <property type="entry name" value="Uncharacterized protein, isoform B"/>
    <property type="match status" value="1"/>
</dbReference>
<dbReference type="GO" id="GO:0008270">
    <property type="term" value="F:zinc ion binding"/>
    <property type="evidence" value="ECO:0007669"/>
    <property type="project" value="UniProtKB-KW"/>
</dbReference>
<keyword evidence="4 10" id="KW-0863">Zinc-finger</keyword>
<keyword evidence="6" id="KW-0805">Transcription regulation</keyword>
<feature type="compositionally biased region" description="Polar residues" evidence="11">
    <location>
        <begin position="458"/>
        <end position="473"/>
    </location>
</feature>
<feature type="compositionally biased region" description="Basic and acidic residues" evidence="11">
    <location>
        <begin position="359"/>
        <end position="399"/>
    </location>
</feature>
<dbReference type="EnsemblMetazoa" id="LLOJ001179-RA">
    <property type="protein sequence ID" value="LLOJ001179-PA"/>
    <property type="gene ID" value="LLOJ001179"/>
</dbReference>
<evidence type="ECO:0000256" key="3">
    <source>
        <dbReference type="ARBA" id="ARBA00022737"/>
    </source>
</evidence>
<dbReference type="GO" id="GO:0003677">
    <property type="term" value="F:DNA binding"/>
    <property type="evidence" value="ECO:0007669"/>
    <property type="project" value="UniProtKB-KW"/>
</dbReference>
<sequence>MLQKEKKLSCWIFLFLYLIEGSQHSGTGEEDFNTSSNDLDIIKAESGVKADPESDDEDGIDCKCVVCDRQCQDIDHLDEHLILSHHYPKDAFRCESCPKTYSYRPSLLRHRALVHGELRKYPCENCTKVFTDPSNLQRHIRAHHVGARSHACPECGKTFATSSGLKQHTHIHSSVKPFQCEVCYKAYTQFSNLCRHKRMHADCRMQIKCTKCGQSFSTVTSLSKHKRFCDSTSVTPAAHHPSQQQQSSSNQAPPATMTTPPNPFLMFRGPSPFFQHSFVPPYHGLPGMFPPSPAQAPSFPLLFPKLSVDVNQDGERHTSPRQLGNYYPTMKVSPSAAEEASNHIHPSPARPVPLSFMHHTNELAKKDQAKKDLAKREHVKKEYSGRNSNDHNSSEDDTTRSPTVRDFSIKSESRRSATPKENSNKEIDVVRTPKESSDHEDSSDRDADYNKVPERKSSSPPSDANNLSAQLQTMRDEEATTNGQLQSELQPLDLTVTRRERSRSGTPHGPEIKRRRDTSPPSYQASPSPSVSPGPTPSPSPPGPPMAYPRPIHPMLLEAIYRPSGLGAFQRPFPFLGPIGRPGFDLLSRTGAPFPPKPFHEALMAAGGLTGSLGGATSGLIGGSGGGGGGPTKNKDRYACKFCGKVFPRSANLTRHLRTHTGEQPYKCKYCERSFSISSNLQRHVRNIHNKERPFKCHLCERCFGQQTNLDRHLKKHEVDSGGLGLSMGDSPSSNEADREDTYFDEIRSFMGKVTYSGAQNHHLYAPMSTTIEARAETDDVSDLEGDAINIEHTDYQ</sequence>
<keyword evidence="7" id="KW-0238">DNA-binding</keyword>
<feature type="region of interest" description="Disordered" evidence="11">
    <location>
        <begin position="311"/>
        <end position="549"/>
    </location>
</feature>
<keyword evidence="8" id="KW-0804">Transcription</keyword>
<comment type="subcellular location">
    <subcellularLocation>
        <location evidence="1">Nucleus</location>
    </subcellularLocation>
</comment>
<feature type="compositionally biased region" description="Pro residues" evidence="11">
    <location>
        <begin position="530"/>
        <end position="549"/>
    </location>
</feature>
<dbReference type="EMBL" id="AJWK01004341">
    <property type="status" value="NOT_ANNOTATED_CDS"/>
    <property type="molecule type" value="Genomic_DNA"/>
</dbReference>
<evidence type="ECO:0000256" key="6">
    <source>
        <dbReference type="ARBA" id="ARBA00023015"/>
    </source>
</evidence>
<dbReference type="EMBL" id="AJWK01004343">
    <property type="status" value="NOT_ANNOTATED_CDS"/>
    <property type="molecule type" value="Genomic_DNA"/>
</dbReference>
<feature type="domain" description="C2H2-type" evidence="13">
    <location>
        <begin position="150"/>
        <end position="177"/>
    </location>
</feature>
<evidence type="ECO:0000256" key="5">
    <source>
        <dbReference type="ARBA" id="ARBA00022833"/>
    </source>
</evidence>
<accession>A0A1B0CAW7</accession>
<dbReference type="PROSITE" id="PS00028">
    <property type="entry name" value="ZINC_FINGER_C2H2_1"/>
    <property type="match status" value="7"/>
</dbReference>
<dbReference type="VEuPathDB" id="VectorBase:LLONM1_007500"/>
<organism evidence="14 15">
    <name type="scientific">Lutzomyia longipalpis</name>
    <name type="common">Sand fly</name>
    <dbReference type="NCBI Taxonomy" id="7200"/>
    <lineage>
        <taxon>Eukaryota</taxon>
        <taxon>Metazoa</taxon>
        <taxon>Ecdysozoa</taxon>
        <taxon>Arthropoda</taxon>
        <taxon>Hexapoda</taxon>
        <taxon>Insecta</taxon>
        <taxon>Pterygota</taxon>
        <taxon>Neoptera</taxon>
        <taxon>Endopterygota</taxon>
        <taxon>Diptera</taxon>
        <taxon>Nematocera</taxon>
        <taxon>Psychodoidea</taxon>
        <taxon>Psychodidae</taxon>
        <taxon>Lutzomyia</taxon>
        <taxon>Lutzomyia</taxon>
    </lineage>
</organism>
<name>A0A1B0CAW7_LUTLO</name>
<feature type="region of interest" description="Disordered" evidence="11">
    <location>
        <begin position="232"/>
        <end position="262"/>
    </location>
</feature>
<evidence type="ECO:0000256" key="2">
    <source>
        <dbReference type="ARBA" id="ARBA00022723"/>
    </source>
</evidence>
<dbReference type="PROSITE" id="PS50157">
    <property type="entry name" value="ZINC_FINGER_C2H2_2"/>
    <property type="match status" value="8"/>
</dbReference>
<evidence type="ECO:0000256" key="7">
    <source>
        <dbReference type="ARBA" id="ARBA00023125"/>
    </source>
</evidence>
<feature type="domain" description="C2H2-type" evidence="13">
    <location>
        <begin position="178"/>
        <end position="205"/>
    </location>
</feature>
<dbReference type="PANTHER" id="PTHR16515:SF49">
    <property type="entry name" value="GASTRULA ZINC FINGER PROTEIN XLCGF49.1-LIKE-RELATED"/>
    <property type="match status" value="1"/>
</dbReference>
<reference evidence="14" key="1">
    <citation type="submission" date="2020-05" db="UniProtKB">
        <authorList>
            <consortium name="EnsemblMetazoa"/>
        </authorList>
    </citation>
    <scope>IDENTIFICATION</scope>
    <source>
        <strain evidence="14">Jacobina</strain>
    </source>
</reference>
<keyword evidence="5" id="KW-0862">Zinc</keyword>
<feature type="chain" id="PRO_5008405526" description="C2H2-type domain-containing protein" evidence="12">
    <location>
        <begin position="25"/>
        <end position="797"/>
    </location>
</feature>
<evidence type="ECO:0000313" key="15">
    <source>
        <dbReference type="Proteomes" id="UP000092461"/>
    </source>
</evidence>
<keyword evidence="9" id="KW-0539">Nucleus</keyword>
<evidence type="ECO:0000256" key="8">
    <source>
        <dbReference type="ARBA" id="ARBA00023163"/>
    </source>
</evidence>
<proteinExistence type="predicted"/>
<evidence type="ECO:0000256" key="10">
    <source>
        <dbReference type="PROSITE-ProRule" id="PRU00042"/>
    </source>
</evidence>
<evidence type="ECO:0000256" key="11">
    <source>
        <dbReference type="SAM" id="MobiDB-lite"/>
    </source>
</evidence>
<keyword evidence="3" id="KW-0677">Repeat</keyword>
<dbReference type="SUPFAM" id="SSF57667">
    <property type="entry name" value="beta-beta-alpha zinc fingers"/>
    <property type="match status" value="5"/>
</dbReference>
<evidence type="ECO:0000259" key="13">
    <source>
        <dbReference type="PROSITE" id="PS50157"/>
    </source>
</evidence>
<keyword evidence="12" id="KW-0732">Signal</keyword>
<dbReference type="AlphaFoldDB" id="A0A1B0CAW7"/>
<dbReference type="GO" id="GO:0006355">
    <property type="term" value="P:regulation of DNA-templated transcription"/>
    <property type="evidence" value="ECO:0007669"/>
    <property type="project" value="UniProtKB-ARBA"/>
</dbReference>
<feature type="compositionally biased region" description="Low complexity" evidence="11">
    <location>
        <begin position="236"/>
        <end position="259"/>
    </location>
</feature>
<dbReference type="GO" id="GO:0005634">
    <property type="term" value="C:nucleus"/>
    <property type="evidence" value="ECO:0007669"/>
    <property type="project" value="UniProtKB-SubCell"/>
</dbReference>
<dbReference type="Gene3D" id="3.30.160.60">
    <property type="entry name" value="Classic Zinc Finger"/>
    <property type="match status" value="7"/>
</dbReference>
<dbReference type="FunFam" id="3.30.160.60:FF:000112">
    <property type="entry name" value="Mds1 and evi1 complex locus protein"/>
    <property type="match status" value="1"/>
</dbReference>
<dbReference type="Proteomes" id="UP000092461">
    <property type="component" value="Unassembled WGS sequence"/>
</dbReference>
<evidence type="ECO:0000256" key="1">
    <source>
        <dbReference type="ARBA" id="ARBA00004123"/>
    </source>
</evidence>
<dbReference type="FunFam" id="3.30.160.60:FF:001912">
    <property type="entry name" value="Hamlet, isoform B"/>
    <property type="match status" value="1"/>
</dbReference>
<dbReference type="FunFam" id="3.30.160.60:FF:000150">
    <property type="entry name" value="Mds1 and evi1 complex locus protein"/>
    <property type="match status" value="1"/>
</dbReference>
<feature type="signal peptide" evidence="12">
    <location>
        <begin position="1"/>
        <end position="24"/>
    </location>
</feature>